<comment type="caution">
    <text evidence="2">The sequence shown here is derived from an EMBL/GenBank/DDBJ whole genome shotgun (WGS) entry which is preliminary data.</text>
</comment>
<organism evidence="2 3">
    <name type="scientific">Shinella zoogloeoides</name>
    <name type="common">Crabtreella saccharophila</name>
    <dbReference type="NCBI Taxonomy" id="352475"/>
    <lineage>
        <taxon>Bacteria</taxon>
        <taxon>Pseudomonadati</taxon>
        <taxon>Pseudomonadota</taxon>
        <taxon>Alphaproteobacteria</taxon>
        <taxon>Hyphomicrobiales</taxon>
        <taxon>Rhizobiaceae</taxon>
        <taxon>Shinella</taxon>
    </lineage>
</organism>
<dbReference type="RefSeq" id="WP_160786307.1">
    <property type="nucleotide sequence ID" value="NZ_CP086610.1"/>
</dbReference>
<evidence type="ECO:0008006" key="4">
    <source>
        <dbReference type="Google" id="ProtNLM"/>
    </source>
</evidence>
<protein>
    <recommendedName>
        <fullName evidence="4">Tat pathway signal sequence domain protein</fullName>
    </recommendedName>
</protein>
<dbReference type="EMBL" id="WUML01000008">
    <property type="protein sequence ID" value="MXO00920.1"/>
    <property type="molecule type" value="Genomic_DNA"/>
</dbReference>
<reference evidence="2 3" key="1">
    <citation type="submission" date="2019-12" db="EMBL/GenBank/DDBJ databases">
        <title>Shinella granuli gen. nov., sp. nov., and proposal of the reclassification of Zoogloea ramigera ATCC 19623 as Shinella zoogloeoides sp. nov.</title>
        <authorList>
            <person name="Gao J."/>
        </authorList>
    </citation>
    <scope>NUCLEOTIDE SEQUENCE [LARGE SCALE GENOMIC DNA]</scope>
    <source>
        <strain evidence="2 3">DSM 287</strain>
    </source>
</reference>
<gene>
    <name evidence="2" type="ORF">GR156_11440</name>
</gene>
<dbReference type="Proteomes" id="UP000440304">
    <property type="component" value="Unassembled WGS sequence"/>
</dbReference>
<dbReference type="OrthoDB" id="7707524at2"/>
<evidence type="ECO:0000313" key="2">
    <source>
        <dbReference type="EMBL" id="MXO00920.1"/>
    </source>
</evidence>
<feature type="signal peptide" evidence="1">
    <location>
        <begin position="1"/>
        <end position="20"/>
    </location>
</feature>
<keyword evidence="1" id="KW-0732">Signal</keyword>
<evidence type="ECO:0000313" key="3">
    <source>
        <dbReference type="Proteomes" id="UP000440304"/>
    </source>
</evidence>
<feature type="chain" id="PRO_5027115293" description="Tat pathway signal sequence domain protein" evidence="1">
    <location>
        <begin position="21"/>
        <end position="143"/>
    </location>
</feature>
<evidence type="ECO:0000256" key="1">
    <source>
        <dbReference type="SAM" id="SignalP"/>
    </source>
</evidence>
<accession>A0A6N8TII7</accession>
<sequence length="143" mass="14710">MTVRILLLSALMSAAAVSGAAAEEAAKAKGLTVELNALAASQKGCLFTFVAQSGLAQDIAKVSFEVVIFNDKGTVERLALLDFRDLPSGKAKVRQFDVPGIKCEAVKNLLINDAPACEGEGLAKGACMDGIVTRSKAAAGLEG</sequence>
<proteinExistence type="predicted"/>
<name>A0A6N8TII7_SHIZO</name>
<dbReference type="AlphaFoldDB" id="A0A6N8TII7"/>